<dbReference type="InterPro" id="IPR025662">
    <property type="entry name" value="Sigma_54_int_dom_ATP-bd_1"/>
</dbReference>
<organism evidence="11 12">
    <name type="scientific">Taxus chinensis</name>
    <name type="common">Chinese yew</name>
    <name type="synonym">Taxus wallichiana var. chinensis</name>
    <dbReference type="NCBI Taxonomy" id="29808"/>
    <lineage>
        <taxon>Eukaryota</taxon>
        <taxon>Viridiplantae</taxon>
        <taxon>Streptophyta</taxon>
        <taxon>Embryophyta</taxon>
        <taxon>Tracheophyta</taxon>
        <taxon>Spermatophyta</taxon>
        <taxon>Pinopsida</taxon>
        <taxon>Pinidae</taxon>
        <taxon>Conifers II</taxon>
        <taxon>Cupressales</taxon>
        <taxon>Taxaceae</taxon>
        <taxon>Taxus</taxon>
    </lineage>
</organism>
<evidence type="ECO:0000256" key="3">
    <source>
        <dbReference type="ARBA" id="ARBA00007188"/>
    </source>
</evidence>
<dbReference type="InterPro" id="IPR036465">
    <property type="entry name" value="vWFA_dom_sf"/>
</dbReference>
<evidence type="ECO:0000313" key="11">
    <source>
        <dbReference type="EMBL" id="KAH9296173.1"/>
    </source>
</evidence>
<dbReference type="Pfam" id="PF07728">
    <property type="entry name" value="AAA_5"/>
    <property type="match status" value="8"/>
</dbReference>
<dbReference type="GO" id="GO:0030687">
    <property type="term" value="C:preribosome, large subunit precursor"/>
    <property type="evidence" value="ECO:0007669"/>
    <property type="project" value="TreeGrafter"/>
</dbReference>
<dbReference type="GO" id="GO:0000055">
    <property type="term" value="P:ribosomal large subunit export from nucleus"/>
    <property type="evidence" value="ECO:0007669"/>
    <property type="project" value="TreeGrafter"/>
</dbReference>
<evidence type="ECO:0000256" key="1">
    <source>
        <dbReference type="ARBA" id="ARBA00004604"/>
    </source>
</evidence>
<keyword evidence="6" id="KW-0067">ATP-binding</keyword>
<feature type="non-terminal residue" evidence="11">
    <location>
        <position position="5586"/>
    </location>
</feature>
<reference evidence="11 12" key="1">
    <citation type="journal article" date="2021" name="Nat. Plants">
        <title>The Taxus genome provides insights into paclitaxel biosynthesis.</title>
        <authorList>
            <person name="Xiong X."/>
            <person name="Gou J."/>
            <person name="Liao Q."/>
            <person name="Li Y."/>
            <person name="Zhou Q."/>
            <person name="Bi G."/>
            <person name="Li C."/>
            <person name="Du R."/>
            <person name="Wang X."/>
            <person name="Sun T."/>
            <person name="Guo L."/>
            <person name="Liang H."/>
            <person name="Lu P."/>
            <person name="Wu Y."/>
            <person name="Zhang Z."/>
            <person name="Ro D.K."/>
            <person name="Shang Y."/>
            <person name="Huang S."/>
            <person name="Yan J."/>
        </authorList>
    </citation>
    <scope>NUCLEOTIDE SEQUENCE [LARGE SCALE GENOMIC DNA]</scope>
    <source>
        <strain evidence="11">Ta-2019</strain>
    </source>
</reference>
<dbReference type="PROSITE" id="PS00675">
    <property type="entry name" value="SIGMA54_INTERACT_1"/>
    <property type="match status" value="1"/>
</dbReference>
<dbReference type="EMBL" id="JAHRHJ020000011">
    <property type="protein sequence ID" value="KAH9296173.1"/>
    <property type="molecule type" value="Genomic_DNA"/>
</dbReference>
<dbReference type="InterPro" id="IPR002035">
    <property type="entry name" value="VWF_A"/>
</dbReference>
<dbReference type="OMA" id="ILEQWHR"/>
<keyword evidence="5" id="KW-0547">Nucleotide-binding</keyword>
<dbReference type="GO" id="GO:0016887">
    <property type="term" value="F:ATP hydrolysis activity"/>
    <property type="evidence" value="ECO:0007669"/>
    <property type="project" value="InterPro"/>
</dbReference>
<feature type="region of interest" description="Disordered" evidence="9">
    <location>
        <begin position="4698"/>
        <end position="5002"/>
    </location>
</feature>
<dbReference type="SMART" id="SM00382">
    <property type="entry name" value="AAA"/>
    <property type="match status" value="5"/>
</dbReference>
<evidence type="ECO:0000256" key="5">
    <source>
        <dbReference type="ARBA" id="ARBA00022741"/>
    </source>
</evidence>
<dbReference type="FunFam" id="3.40.50.300:FF:001384">
    <property type="entry name" value="Midasin"/>
    <property type="match status" value="1"/>
</dbReference>
<dbReference type="Proteomes" id="UP000824469">
    <property type="component" value="Unassembled WGS sequence"/>
</dbReference>
<comment type="similarity">
    <text evidence="3">Belongs to the midasin family.</text>
</comment>
<dbReference type="PANTHER" id="PTHR48103">
    <property type="entry name" value="MIDASIN-RELATED"/>
    <property type="match status" value="1"/>
</dbReference>
<keyword evidence="7" id="KW-0143">Chaperone</keyword>
<dbReference type="GO" id="GO:0005730">
    <property type="term" value="C:nucleolus"/>
    <property type="evidence" value="ECO:0007669"/>
    <property type="project" value="UniProtKB-SubCell"/>
</dbReference>
<feature type="domain" description="VWFA" evidence="10">
    <location>
        <begin position="5384"/>
        <end position="5584"/>
    </location>
</feature>
<name>A0AA38CCE2_TAXCH</name>
<dbReference type="PIRSF" id="PIRSF010340">
    <property type="entry name" value="Midasin"/>
    <property type="match status" value="1"/>
</dbReference>
<feature type="compositionally biased region" description="Basic and acidic residues" evidence="9">
    <location>
        <begin position="4808"/>
        <end position="4825"/>
    </location>
</feature>
<dbReference type="Gene3D" id="3.40.50.300">
    <property type="entry name" value="P-loop containing nucleotide triphosphate hydrolases"/>
    <property type="match status" value="7"/>
</dbReference>
<gene>
    <name evidence="11" type="ORF">KI387_039761</name>
</gene>
<feature type="non-terminal residue" evidence="11">
    <location>
        <position position="1"/>
    </location>
</feature>
<evidence type="ECO:0000313" key="12">
    <source>
        <dbReference type="Proteomes" id="UP000824469"/>
    </source>
</evidence>
<evidence type="ECO:0000256" key="6">
    <source>
        <dbReference type="ARBA" id="ARBA00022840"/>
    </source>
</evidence>
<dbReference type="SUPFAM" id="SSF52540">
    <property type="entry name" value="P-loop containing nucleoside triphosphate hydrolases"/>
    <property type="match status" value="7"/>
</dbReference>
<protein>
    <recommendedName>
        <fullName evidence="4">Midasin</fullName>
    </recommendedName>
</protein>
<dbReference type="FunFam" id="3.40.50.300:FF:000142">
    <property type="entry name" value="Midasin"/>
    <property type="match status" value="1"/>
</dbReference>
<dbReference type="GO" id="GO:0005654">
    <property type="term" value="C:nucleoplasm"/>
    <property type="evidence" value="ECO:0007669"/>
    <property type="project" value="UniProtKB-SubCell"/>
</dbReference>
<evidence type="ECO:0000256" key="2">
    <source>
        <dbReference type="ARBA" id="ARBA00004642"/>
    </source>
</evidence>
<comment type="subcellular location">
    <subcellularLocation>
        <location evidence="1">Nucleus</location>
        <location evidence="1">Nucleolus</location>
    </subcellularLocation>
    <subcellularLocation>
        <location evidence="2">Nucleus</location>
        <location evidence="2">Nucleoplasm</location>
    </subcellularLocation>
</comment>
<evidence type="ECO:0000256" key="4">
    <source>
        <dbReference type="ARBA" id="ARBA00017143"/>
    </source>
</evidence>
<evidence type="ECO:0000256" key="8">
    <source>
        <dbReference type="ARBA" id="ARBA00023242"/>
    </source>
</evidence>
<dbReference type="GO" id="GO:0000027">
    <property type="term" value="P:ribosomal large subunit assembly"/>
    <property type="evidence" value="ECO:0007669"/>
    <property type="project" value="InterPro"/>
</dbReference>
<feature type="compositionally biased region" description="Basic and acidic residues" evidence="9">
    <location>
        <begin position="4840"/>
        <end position="4870"/>
    </location>
</feature>
<dbReference type="InterPro" id="IPR048617">
    <property type="entry name" value="MDN1_AAA_lid_4"/>
</dbReference>
<comment type="caution">
    <text evidence="11">The sequence shown here is derived from an EMBL/GenBank/DDBJ whole genome shotgun (WGS) entry which is preliminary data.</text>
</comment>
<feature type="compositionally biased region" description="Polar residues" evidence="9">
    <location>
        <begin position="4938"/>
        <end position="4951"/>
    </location>
</feature>
<dbReference type="FunFam" id="3.40.50.410:FF:000114">
    <property type="entry name" value="Midasin"/>
    <property type="match status" value="1"/>
</dbReference>
<accession>A0AA38CCE2</accession>
<dbReference type="PANTHER" id="PTHR48103:SF2">
    <property type="entry name" value="MIDASIN"/>
    <property type="match status" value="1"/>
</dbReference>
<dbReference type="FunFam" id="3.40.50.300:FF:000582">
    <property type="entry name" value="Midasin"/>
    <property type="match status" value="1"/>
</dbReference>
<dbReference type="InterPro" id="IPR040848">
    <property type="entry name" value="AAA_lid_7"/>
</dbReference>
<dbReference type="Pfam" id="PF17867">
    <property type="entry name" value="AAA_lid_7"/>
    <property type="match status" value="3"/>
</dbReference>
<dbReference type="FunFam" id="3.40.50.300:FF:001861">
    <property type="entry name" value="Midasin"/>
    <property type="match status" value="1"/>
</dbReference>
<keyword evidence="8" id="KW-0539">Nucleus</keyword>
<dbReference type="InterPro" id="IPR011704">
    <property type="entry name" value="ATPase_dyneun-rel_AAA"/>
</dbReference>
<proteinExistence type="inferred from homology"/>
<dbReference type="CDD" id="cd00009">
    <property type="entry name" value="AAA"/>
    <property type="match status" value="1"/>
</dbReference>
<sequence length="5586" mass="633574">GSHMKDEDVLDIFAELLLDPGLTVSIIGCFQPLSVKIVNTLVGFLQRLQSSGECGNKDHGKLDSHEFCQIKLHLTKCWSLKLHEHAVIAFSRILELAPFLLRFILQYFSFAPPPFQRLLQFDISITITEKEAFHLLDIVRASYRFLHLEPKVFSTLWDWSPFLELLQWSCNSNEVFHCSQTASDVRWCAVQVLSVVLRMSDEATRYLGYKLSGLTEEMAFTCLLRWEEFCQDVALEKAGRYLESKKLKIDNFLDGKMNFLVQHDPITVCQPAASFKNYGLSLVSHLEKCGMELPIKKNLQCEGPSSTVSSFVMTSNIKKSLEAVILAVSQGQPLLLEGSVGVGKTMLINELAQMTGNFDISFIHLDEQMDSKTLIGTYVCTEIPGEFKWQPGSLTQAVVKGFWVVFEDVDKAPPDIISVLSTLLEDRKIHIPGRGEAIPAADGFQLFATITKFQTGSRHAMSGNETFSSLWRKVVIDAASREDLIQIVKVCFPVLEPVASKLIDTLNMVNSFTTSTTSSFKFGGFVSVYSAERFSTRDLLKWCKRISDLDLNSDRVYLSCHMRERIFNEAVDIFAASTACKESRHLLMKRIAELWDISLSQAEYLDQLNRPQIQVLKSVLQIGRVSLLQRQSKKMRTRAFANTGNALRVLERISCSVKHHEPVLLVGETGTGKTTLVQHLATRLGVPLTVLNLSQQSDSTDFLGGFKPIEARLICNPVVEVFNHLFCSTFPSEKNAQFLGRIQQFVEKRKWDQLLKAFQMTVDKVAKLVGSESCRHVGLQPVIIDGTASTDSGANSTRKRKKSIDREVLEKWHDFSLNLRRAQRQIESSKTSFAFSFVEGALVKAMRNGNWLLLDEINLAPPETLQRLSGVLEGENGSLCLTEKGDVKHVTRHRDFRIFACMNPATDVGKRDLPFCIKNRFTEFFVDELLNAEDLSLVVYQYLEGMLPSLPIDDIVRFYREARKESESRLLDGANQKPQYSLRSLARALEYTRAATPTYGFQRALYDGICMLFLTLLDQPSAVLMERIIASVLLKESGAMATKALNSLLRAPPRPSPDHVQFEEYWIERGTSQVSKSSTEFCKQYVLTKTIRGHLKNLARTVFIRKYPVLLQGPTSSGKTSLIEYLATVTGHRFVRINNHEHTDLQEYLGRYVTDSFGKLIFQEGILVEAVRKGYWIVLDELNLAPSDVLEALNRLLDDNRELFVPELQITVKPHPHFMLFATQNPPGMYGGRKVLSRAFRNRFLELNVDDIPGEELCMILEKRCEVPPSYARKMVEVMRDLQRHRQSSNVFAGKHGFITPRDLFRWADRFRKSGKSYEDLAMDGYMLLAERLRDVNEKVVVQGILEKHLRVKIDIGKLYLEDSTRWQEIVNISMSSDALAAIGKVVWTKSLRRLFQLVERCYEQREPVLLVGETGCGKTTVCQLLSLVLKSYLHILNCHQHTESSDFLGGFRPVRERNHIAGMFQEKVRIINASELFGQFHKDETLSSNVEDADVTLGVIEHVLNSIKSSCLSEDNSKGSQVYDTTKDEIDTLEHAAQELVQLHRDWQSLFLWHDGPLVEAMKNGHLFLVDEISLADDSVLERLNSVLEPSRLLVLAEKGGPVLEELVAHPQFFLLATMNPGGDFGKKELSPALRNRFTEIWVPAITDLDDLRNITLNRLSRPELFHLADPLLNFWKWFHNKEAGRMLTVRDLLSWITFVNDTEKYIGIDTAFVHGAYLVLLDGLSLGSGMSNTTAERLKDACLNFLLHQLHAEGPSPCKGENYVSRYQPEFINKPDFENSQSNDMFGIHPFYIMKGVNVKQRVNFELSAPTTSKNGLRILRAMQLHKPVLLEGSPGVGKTSLVAALANSSKHSLVRINFSEQANIMDLLGSDLPVEGTTGIEFQWSDGILLQALKAGSWVVLDELNLAPQSVLEGLNAILDHRGEVYVPELGKCFKCPPSFRVFACQNPSYQGGGRKGLPKSFLNRFTKVFVDALHEDDFLFISSALYPSIPRKILTKLIDFNARVYDDIMVQYKYAQTGSPWEFNLRDVLRSCCLIEGAHGHSKEDSFLNIVYLQRMRTHEDRQQILKLYEEVFSVNADVNAFPKLRINPRTLFVGEATVPRNTISHGQDLSSKLQILPGLANSQEAVMHCVEQGWMCILVGPSSSGKTSMIRLLSQLTGNTLHEYNLSDGTDTSELLGCFEQYDAFRYWHDAIIQGHSYLEELCAACLGAPATVLSAEHSKTVVKDLLRRWAAFQMCINTEGIVPEFSSTSDKNIECGPINHLSISLLMKISERLKEIVSAIQISVSWSVADIDKLMKTLRHFEKSMAMKGIAGHFEWISGGLIRALERGEWVVLENANLCNPTVLDRLNSLLEPSGSITVNERGLVNGEPMVVYAHTKFRLFLTVNPNHGEVSRAMRNRGIEIYLMQPNWLVPSKDSEKVITNGIQDLKRFLTLSGIPVSNLIDSMVNMHVSLKNEVSCFGIILSLREFSQWVQLFHQLLVRGGSLSWCLYSSWEQIYLYSLYKIEAKNAAFDLMKLHFSDIDIIEPDNCFKVGLSLPGGWPTPLVLRKYLQFSREAIVKRDCIYLEFLGAQYTSFKISQEGMSSFKMERNEKEDGFLLWLKRKQPNLSFFPSYFLRYYMFPSSLKLLDIASLNFPVFDSTELEKMLFSAATWMIEQACFTDLELRMCWLSWYASKVGSYCPFFNFFVTMIVKAKDHPVTKCLTAVWQELLLIFPGNLAVESLPCFSSKSIKSVPSSEITNPVTKRLQQLIKRASTLRCIMWQWQIEDETSNAILKYSPMDKSSASYARKIYMWLHPVLKSLRELENKVLILGTELICDENVDELFMRLQECHIALWKSANSPIFDSDVLVICWHGVKKFVARMLEYVSNKEYISQVFESFTHASENFDGVLCLGSNLSKPYLWKYVGNPILTASSEHFVQQQHLLDFCHALWPVALQQGLAFELGKLCLEEISISANVNLRYLTVEGVAMALCTVNKGINDDSHEAVDQCEEIYKMLSKKIEAERISLGVRLSPKSIWYPRDDRFGMSSKSCKCSNHLDNSFPSEILCSSSAYEYWVTLLPLPNVKSLCLDLMLLKELSERLVPFIRDHCRAVSTLTVLLRNAINFGLHSTSRSPLDFVPHQKCLWMIAEPSEDIDIKMFSGTVHEMWVRWHAALWTLACKRDMKNITCKWNEIQGPASLFKATKTAVLSSILEPLPSVKDHRIKLLQLKVASTHVWRCSKLGPTICKFVFCTASVLLQQIIFAHSKSFSKYVMQEIQSIFFSLHQIISKGHEGYDTQLLERLIVLLKESKHGELAKLTKSFIQPLIQELYSSFPMTGGSSYSLFKLAWVWLLLGGLRLRLLLNPHSIDPVKKSMHKYYQLLEKISHLEIEIKVRQECETLAGGNPAESELQEKYSALEELKKELHNLASKVVYRPDPSRYKTVNTESVNFLESMASSSKLETLMNQLQGDELDLQLTISKVQNWQEISTSFILRISEEYAAYRDIIQPIQLAIYELKFGMSLAVAAAIEKSFSNLVGVNNVDKLIEILSMLMEFPRRPMTLSFTRSSYGEPEIVYTTNCQQAWLLDGEVLKLLSAPIISESADKEVLDLNVQVAVLRICLLRTASSILQTLIMDNPSMQLLNTIFSLLTALWLETKERMKDTAHHEAEAFRFKLRSSKIEDDSEIDELSFGNLFIKENWLSEWEDIVSETVADHDKVEFPSQEHKKLEETWTTIEELLLQDVVKMHGRLFLSVNLVQYFGNAQISDEDRLHAFTLGYEAGKKFIEGAGYSLPAVLDDNILSGHLLHLCLVHQKLSQSPFGRYNIYKDSNTCEMSLMVEPLMIFKERVNALLKDWPEHPGLEQIMQIICSLLDLPLNDVLIKALTGMQFLLHRSQLWEENAPRSLSLADELRPLSSLVIRWRKVEFECWPALMDAIEQQHEVNAEKLWYALHSILFRKMSNPDVEIISTISSLEDFMQTATLGEFRKRLELLLTFHGQFCSQICVEAYPTNMGSALVMKLASITYNIFGFYMQFLPSILESIEAGRKLIERELKEYSDLCKWDDHRYYSLIDSSKKTHQKLRKLIQKFNDILKCPVMELLNQEIMKVGSRNLDSSEFKTMEDEEIPSQYENVETNTAESDWHPYDVTRLQLTSRLASDLYKGGMEAYQQRNPFSMEKVGSYLSESILSKAASDMRQEGYNSLEMLSRSVLHRAHDLRNTEIKCSVKKKALTDLLKLLRSIGLSRYISTVPKAERDESSWFLQPYFNITHLLKPGTESTSTKMESNTDHFESEFKHSDFNWKLANGYYFKNMALMKQLKKSCLSFHKDLSKKEVDISSCFLEHLLYLQRKQRRTAYEFSSELEKLSKLSFLLKHFVNSGAPGMVSIPCRQHAIYRTMWNQKHLFDSLCTVSAETSLLLKAVGRVHCCSFTALGGEVKKLQVFIDKHIPSLNNSKVSLNNYLLGSSLITVNSDQRSFPFIISKEMEEAVQINFMLIKQIQEDISALCQDCTNEYGATPSLTHLSDLLLKGMQMFHEFMNDTEGLSCNIEEHNASFVKAHEKTISEILVAVQNIKKFTDRVEQHGSSYLQVPSLPVDSMELGGSLQTWESLFGQQMSNLRLDNIRHALVKTITAAVKLINFEAQNKSELCVSTGKLLGSLYLFVRMIISAGNAVLFDYVNMHKTVAKLDYILSNIFAALYTDGFCVSKEGPADEGDNLKYEDVSGTGMGEGEGAKDVSDQIQDEDQLLGGSDKPSAEPCASAKGPSEHDKGLEMEQDFSTGDMFSVSEDSGDDNGEDDGEDDEDVNLDSAMGKTGEDEEVVDEQLWNKEDDCQPENQNERYETGASVQDTGAGSMELRAKQDMENDETGRQDKDDKDVAKDDMKLQEDSGVGNDVSDIPEEFTMNKDDAYMVPTGMQPDAEEECKLNDDMEVDDPVGLEEGEEKEPDSCLDDMTTENTLQDGEQSASEESYMEDCKKRENDSGMELQQDEQIENSEIKENSSGGVEQSVEAYESSQQVGVDQDVSDFQHIPNAVKNNKNHKANQGLENSIISEVQNDIILEDSHSDGYGSMGGTFNGAISDLQSSFPDNGKEGISDPNLPSSSERDIQSLERMNANPFRSIGDALKDWKERVKVSDTKSQGPNKAETSNEIEELDMDGGEKFQFVFEGEHSNAQALGAAMADQVDKNLNTNNSIMMEKDITEMENAHFTTETEEEIEAQDNPILEQSVKRFENKLKTEKQVLDMGLANNPSSSQIMNVDMDVDYENQERDPSGSFVSIERKRQHKILHPKSQFGTSDQAWTEEDIRNMRKDIEIIFRGHHNDHENASVVWAKYDQLTTRLSQDLAEQLRLIMEPTLASRLEGDYQTGKRINMKKVIPYIASQFRKDKIWLRRTRPNKRQYQVVLAIDDSRSMSESHCGHMALEALITICKAMSQLEVGSLAVASFGEKGNVRLLHDFDQPFSSEAGLQMISKFSFKQDNTIADEPVVDLLTYLTCMLSHVAMNLRAPSGLSEIQQLVLIIADGRFHEKESLNRCVRDAISRKQLLAFIVLDNAEESIMNVQSVSFTGGVPTFSKYLDSFPFPYYIILKNIEALPRTLADLLRQ</sequence>
<feature type="compositionally biased region" description="Acidic residues" evidence="9">
    <location>
        <begin position="4772"/>
        <end position="4789"/>
    </location>
</feature>
<dbReference type="Pfam" id="PF21108">
    <property type="entry name" value="MDN1_4th"/>
    <property type="match status" value="1"/>
</dbReference>
<dbReference type="SUPFAM" id="SSF53300">
    <property type="entry name" value="vWA-like"/>
    <property type="match status" value="1"/>
</dbReference>
<evidence type="ECO:0000256" key="9">
    <source>
        <dbReference type="SAM" id="MobiDB-lite"/>
    </source>
</evidence>
<feature type="compositionally biased region" description="Acidic residues" evidence="9">
    <location>
        <begin position="4912"/>
        <end position="4937"/>
    </location>
</feature>
<evidence type="ECO:0000256" key="7">
    <source>
        <dbReference type="ARBA" id="ARBA00023186"/>
    </source>
</evidence>
<dbReference type="PROSITE" id="PS50234">
    <property type="entry name" value="VWFA"/>
    <property type="match status" value="1"/>
</dbReference>
<evidence type="ECO:0000259" key="10">
    <source>
        <dbReference type="PROSITE" id="PS50234"/>
    </source>
</evidence>
<dbReference type="Pfam" id="PF17865">
    <property type="entry name" value="AAA_lid_5"/>
    <property type="match status" value="1"/>
</dbReference>
<dbReference type="InterPro" id="IPR003593">
    <property type="entry name" value="AAA+_ATPase"/>
</dbReference>
<feature type="region of interest" description="Disordered" evidence="9">
    <location>
        <begin position="5068"/>
        <end position="5088"/>
    </location>
</feature>
<dbReference type="InterPro" id="IPR012099">
    <property type="entry name" value="Midasin"/>
</dbReference>
<dbReference type="InterPro" id="IPR027417">
    <property type="entry name" value="P-loop_NTPase"/>
</dbReference>
<dbReference type="GO" id="GO:0005524">
    <property type="term" value="F:ATP binding"/>
    <property type="evidence" value="ECO:0007669"/>
    <property type="project" value="UniProtKB-KW"/>
</dbReference>
<dbReference type="InterPro" id="IPR041190">
    <property type="entry name" value="Midasin_AAA_lid_5"/>
</dbReference>
<keyword evidence="12" id="KW-1185">Reference proteome</keyword>